<keyword evidence="3" id="KW-1185">Reference proteome</keyword>
<dbReference type="EMBL" id="JAKEKT020000037">
    <property type="protein sequence ID" value="KAL1641786.1"/>
    <property type="molecule type" value="Genomic_DNA"/>
</dbReference>
<organism evidence="2 3">
    <name type="scientific">Diplodia intermedia</name>
    <dbReference type="NCBI Taxonomy" id="856260"/>
    <lineage>
        <taxon>Eukaryota</taxon>
        <taxon>Fungi</taxon>
        <taxon>Dikarya</taxon>
        <taxon>Ascomycota</taxon>
        <taxon>Pezizomycotina</taxon>
        <taxon>Dothideomycetes</taxon>
        <taxon>Dothideomycetes incertae sedis</taxon>
        <taxon>Botryosphaeriales</taxon>
        <taxon>Botryosphaeriaceae</taxon>
        <taxon>Diplodia</taxon>
    </lineage>
</organism>
<accession>A0ABR3TPJ9</accession>
<comment type="caution">
    <text evidence="2">The sequence shown here is derived from an EMBL/GenBank/DDBJ whole genome shotgun (WGS) entry which is preliminary data.</text>
</comment>
<reference evidence="2 3" key="1">
    <citation type="journal article" date="2023" name="Plant Dis.">
        <title>First Report of Diplodia intermedia Causing Canker and Dieback Diseases on Apple Trees in Canada.</title>
        <authorList>
            <person name="Ellouze W."/>
            <person name="Ilyukhin E."/>
            <person name="Sulman M."/>
            <person name="Ali S."/>
        </authorList>
    </citation>
    <scope>NUCLEOTIDE SEQUENCE [LARGE SCALE GENOMIC DNA]</scope>
    <source>
        <strain evidence="2 3">M45-28</strain>
    </source>
</reference>
<dbReference type="Proteomes" id="UP001521184">
    <property type="component" value="Unassembled WGS sequence"/>
</dbReference>
<feature type="compositionally biased region" description="Acidic residues" evidence="1">
    <location>
        <begin position="138"/>
        <end position="151"/>
    </location>
</feature>
<gene>
    <name evidence="2" type="ORF">SLS58_005825</name>
</gene>
<name>A0ABR3TPJ9_9PEZI</name>
<evidence type="ECO:0000256" key="1">
    <source>
        <dbReference type="SAM" id="MobiDB-lite"/>
    </source>
</evidence>
<protein>
    <submittedName>
        <fullName evidence="2">Uncharacterized protein</fullName>
    </submittedName>
</protein>
<feature type="region of interest" description="Disordered" evidence="1">
    <location>
        <begin position="31"/>
        <end position="163"/>
    </location>
</feature>
<evidence type="ECO:0000313" key="3">
    <source>
        <dbReference type="Proteomes" id="UP001521184"/>
    </source>
</evidence>
<proteinExistence type="predicted"/>
<sequence length="345" mass="38408">MSKFTEEEEAMLRLLAIERQEVEIRLGAIRRQKRKATDDIAPARDISGPSVAREPDSSMPQVIDLGNSDAETSPCAAPQARRPLHEFVTPAAAPPPPNQTLLHQARPPASHHERHRFGPQAVRPEPQTVNAACIIDLGSEDDDDDDDDNDASDANSVPQTMTVVGNIRRNPTRVQPQNRQPLIITKGGDLPRSLDFSQPFADVPSPGMHTYACIPEHWRALRATHPKFGCAQWGLEMAGKVTWPADTFLAGEFRKVDVCLPGKVTAYDDPNFIQSCREIVWDLYTIYADGLTPWDPLKGETIYSTNPQLRDKDGCVFDSCPYNRTARRLYGRWATNATYATALKK</sequence>
<evidence type="ECO:0000313" key="2">
    <source>
        <dbReference type="EMBL" id="KAL1641786.1"/>
    </source>
</evidence>